<organism evidence="3 4">
    <name type="scientific">Treponema lecithinolyticum ATCC 700332</name>
    <dbReference type="NCBI Taxonomy" id="1321815"/>
    <lineage>
        <taxon>Bacteria</taxon>
        <taxon>Pseudomonadati</taxon>
        <taxon>Spirochaetota</taxon>
        <taxon>Spirochaetia</taxon>
        <taxon>Spirochaetales</taxon>
        <taxon>Treponemataceae</taxon>
        <taxon>Treponema</taxon>
    </lineage>
</organism>
<feature type="signal peptide" evidence="1">
    <location>
        <begin position="1"/>
        <end position="20"/>
    </location>
</feature>
<reference evidence="3 4" key="1">
    <citation type="submission" date="2013-08" db="EMBL/GenBank/DDBJ databases">
        <authorList>
            <person name="Weinstock G."/>
            <person name="Sodergren E."/>
            <person name="Wylie T."/>
            <person name="Fulton L."/>
            <person name="Fulton R."/>
            <person name="Fronick C."/>
            <person name="O'Laughlin M."/>
            <person name="Godfrey J."/>
            <person name="Miner T."/>
            <person name="Herter B."/>
            <person name="Appelbaum E."/>
            <person name="Cordes M."/>
            <person name="Lek S."/>
            <person name="Wollam A."/>
            <person name="Pepin K.H."/>
            <person name="Palsikar V.B."/>
            <person name="Mitreva M."/>
            <person name="Wilson R.K."/>
        </authorList>
    </citation>
    <scope>NUCLEOTIDE SEQUENCE [LARGE SCALE GENOMIC DNA]</scope>
    <source>
        <strain evidence="3 4">ATCC 700332</strain>
    </source>
</reference>
<evidence type="ECO:0000256" key="1">
    <source>
        <dbReference type="SAM" id="SignalP"/>
    </source>
</evidence>
<sequence length="890" mass="96498">MKRLQKLIYTILLFSSILIGCNQNVVSSSGGGGGAGADNSGWKKVHISVLDGNNQVCTLSGSGNNYFTTVKTEKATVSVSIPLGAEVKINGEKTRSKELTFAANGEQKKANVSVFYSGTTQNYEVTIRYYKGAIKKLTVKDEGNNAVPVVSPDAYSYTASIGTKKANITVETFDAADTVKIDGEKTKTKNIELAPTEKEKILPVIVTHEGNDENYTVKLLYSDPNEVPKAAVLKSITVKNAEAPAQTFALLPQFAPYNDTYAISVSNSVNKIKVEAEAETGIDVQIDGGEEHMLVDGKNVIKIKAVQQGNSANAYEYTINIQKAAAGASNDAFLKSLTLNSKWAGKPKDWKTPPAPFAKETYTYTCTMDAHCDEFFIKAEPEEAHAVMTVQANGEDPVPLVSGEDKKFVPKNGTNTFVITVTAQDASTVKTYTVTAEKKEGSYVLKNLTVSGVPDFYTGRYEEYKKTGIFGSKRFDVNVFETAIPVTVKAEPEFPASTTMKIQINKGPEKPFDGTQVVDFSDTWKAKGKPDTKDRVLLTIKLESSVTSDPQDTYYLWLYKKPATGDNDNTLKSLEVQYYGNGYKFYAVNLNETFESTKTDYSVTLPYGVQEIRVTATPTSEKAYIDGWRGSKTNAFFGPFDTVKIPVVAENGDRKVYEITVKQKPKTTIKINNITENQTIDLKVLSSGLSVTGEFDGPDGVVDNIWVGSSGLPIQKDKGGKWVEASINGKTFSAVLPLETLKELPNGLRDIKAGAFNFSGNAVAVTRVPVTVTGNPVATAPVYVTIKKAATVTGSIPANASMSIIALDQELWGKHEDVVYASKTVSPIGTLQFPTKIPLAGIKAGVECRVEVYIYERILNKDVLLYSGVEKVQVQAGSGNACTVELKSAQ</sequence>
<name>A0ABN0NYM1_TRELE</name>
<proteinExistence type="predicted"/>
<accession>A0ABN0NYM1</accession>
<comment type="caution">
    <text evidence="3">The sequence shown here is derived from an EMBL/GenBank/DDBJ whole genome shotgun (WGS) entry which is preliminary data.</text>
</comment>
<keyword evidence="4" id="KW-1185">Reference proteome</keyword>
<feature type="chain" id="PRO_5046023642" description="Cadherin-like beta-sandwich-like domain-containing protein" evidence="1">
    <location>
        <begin position="21"/>
        <end position="890"/>
    </location>
</feature>
<dbReference type="RefSeq" id="WP_021687456.1">
    <property type="nucleotide sequence ID" value="NZ_KI260567.1"/>
</dbReference>
<feature type="domain" description="Cadherin-like beta-sandwich-like" evidence="2">
    <location>
        <begin position="335"/>
        <end position="437"/>
    </location>
</feature>
<keyword evidence="1" id="KW-0732">Signal</keyword>
<gene>
    <name evidence="3" type="ORF">HMPREF9193_01247</name>
</gene>
<evidence type="ECO:0000313" key="4">
    <source>
        <dbReference type="Proteomes" id="UP000016649"/>
    </source>
</evidence>
<dbReference type="PROSITE" id="PS51257">
    <property type="entry name" value="PROKAR_LIPOPROTEIN"/>
    <property type="match status" value="1"/>
</dbReference>
<dbReference type="InterPro" id="IPR025883">
    <property type="entry name" value="Cadherin-like_domain"/>
</dbReference>
<feature type="domain" description="Cadherin-like beta-sandwich-like" evidence="2">
    <location>
        <begin position="233"/>
        <end position="322"/>
    </location>
</feature>
<dbReference type="EMBL" id="AWVH01000031">
    <property type="protein sequence ID" value="ERJ93025.1"/>
    <property type="molecule type" value="Genomic_DNA"/>
</dbReference>
<protein>
    <recommendedName>
        <fullName evidence="2">Cadherin-like beta-sandwich-like domain-containing protein</fullName>
    </recommendedName>
</protein>
<evidence type="ECO:0000259" key="2">
    <source>
        <dbReference type="Pfam" id="PF12733"/>
    </source>
</evidence>
<evidence type="ECO:0000313" key="3">
    <source>
        <dbReference type="EMBL" id="ERJ93025.1"/>
    </source>
</evidence>
<dbReference type="Pfam" id="PF12733">
    <property type="entry name" value="Cadherin-like"/>
    <property type="match status" value="2"/>
</dbReference>
<dbReference type="Proteomes" id="UP000016649">
    <property type="component" value="Unassembled WGS sequence"/>
</dbReference>